<protein>
    <submittedName>
        <fullName evidence="1">Uncharacterized protein</fullName>
    </submittedName>
</protein>
<dbReference type="EMBL" id="JAWDJX010000059">
    <property type="protein sequence ID" value="KAK3047628.1"/>
    <property type="molecule type" value="Genomic_DNA"/>
</dbReference>
<keyword evidence="2" id="KW-1185">Reference proteome</keyword>
<reference evidence="1" key="1">
    <citation type="submission" date="2023-04" db="EMBL/GenBank/DDBJ databases">
        <title>Black Yeasts Isolated from many extreme environments.</title>
        <authorList>
            <person name="Coleine C."/>
            <person name="Stajich J.E."/>
            <person name="Selbmann L."/>
        </authorList>
    </citation>
    <scope>NUCLEOTIDE SEQUENCE</scope>
    <source>
        <strain evidence="1">CCFEE 5312</strain>
    </source>
</reference>
<accession>A0AAJ0DD76</accession>
<comment type="caution">
    <text evidence="1">The sequence shown here is derived from an EMBL/GenBank/DDBJ whole genome shotgun (WGS) entry which is preliminary data.</text>
</comment>
<proteinExistence type="predicted"/>
<dbReference type="Gene3D" id="3.30.450.30">
    <property type="entry name" value="Dynein light chain 2a, cytoplasmic"/>
    <property type="match status" value="1"/>
</dbReference>
<organism evidence="1 2">
    <name type="scientific">Extremus antarcticus</name>
    <dbReference type="NCBI Taxonomy" id="702011"/>
    <lineage>
        <taxon>Eukaryota</taxon>
        <taxon>Fungi</taxon>
        <taxon>Dikarya</taxon>
        <taxon>Ascomycota</taxon>
        <taxon>Pezizomycotina</taxon>
        <taxon>Dothideomycetes</taxon>
        <taxon>Dothideomycetidae</taxon>
        <taxon>Mycosphaerellales</taxon>
        <taxon>Extremaceae</taxon>
        <taxon>Extremus</taxon>
    </lineage>
</organism>
<evidence type="ECO:0000313" key="2">
    <source>
        <dbReference type="Proteomes" id="UP001271007"/>
    </source>
</evidence>
<dbReference type="Proteomes" id="UP001271007">
    <property type="component" value="Unassembled WGS sequence"/>
</dbReference>
<gene>
    <name evidence="1" type="ORF">LTR09_011012</name>
</gene>
<sequence>MLNARALSELLTRNTDDRLCKRWFLITPNATVLAYSHPANVRDMRRNAAKAALLWQEHQDAQQTDPPAREDDKIAMPGLLRTLTLESEEDNTIIRKLRPQLLLVLEGGVPPRRSTFEPRVTPEGPDDAPYPAQHAPVNIAMGSSVSSAADSTKSGVFGGVLGLQRRKLDALAAAIAQSFEQTGFKMPDEGATKYF</sequence>
<evidence type="ECO:0000313" key="1">
    <source>
        <dbReference type="EMBL" id="KAK3047628.1"/>
    </source>
</evidence>
<name>A0AAJ0DD76_9PEZI</name>
<dbReference type="AlphaFoldDB" id="A0AAJ0DD76"/>